<evidence type="ECO:0000313" key="3">
    <source>
        <dbReference type="Proteomes" id="UP001152484"/>
    </source>
</evidence>
<feature type="compositionally biased region" description="Low complexity" evidence="1">
    <location>
        <begin position="133"/>
        <end position="146"/>
    </location>
</feature>
<organism evidence="2 3">
    <name type="scientific">Cuscuta europaea</name>
    <name type="common">European dodder</name>
    <dbReference type="NCBI Taxonomy" id="41803"/>
    <lineage>
        <taxon>Eukaryota</taxon>
        <taxon>Viridiplantae</taxon>
        <taxon>Streptophyta</taxon>
        <taxon>Embryophyta</taxon>
        <taxon>Tracheophyta</taxon>
        <taxon>Spermatophyta</taxon>
        <taxon>Magnoliopsida</taxon>
        <taxon>eudicotyledons</taxon>
        <taxon>Gunneridae</taxon>
        <taxon>Pentapetalae</taxon>
        <taxon>asterids</taxon>
        <taxon>lamiids</taxon>
        <taxon>Solanales</taxon>
        <taxon>Convolvulaceae</taxon>
        <taxon>Cuscuteae</taxon>
        <taxon>Cuscuta</taxon>
        <taxon>Cuscuta subgen. Cuscuta</taxon>
    </lineage>
</organism>
<dbReference type="Proteomes" id="UP001152484">
    <property type="component" value="Unassembled WGS sequence"/>
</dbReference>
<evidence type="ECO:0000313" key="2">
    <source>
        <dbReference type="EMBL" id="CAH9061587.1"/>
    </source>
</evidence>
<keyword evidence="3" id="KW-1185">Reference proteome</keyword>
<gene>
    <name evidence="2" type="ORF">CEURO_LOCUS1764</name>
</gene>
<proteinExistence type="predicted"/>
<feature type="region of interest" description="Disordered" evidence="1">
    <location>
        <begin position="188"/>
        <end position="232"/>
    </location>
</feature>
<sequence length="232" mass="25450">MMVKMMRCRSVDDSHQNVVKDEVDKSFRIKHEDSINFFSRLLSRQQTAKNNNTQHSFRVYYAEDVSVPFVWESQPGTPIHRFADAGGDAALRPPLTPPPSYFINGKNPPRKKRNLLRALLVKVSLKSTRSRAKSSPPAAASVTPSLPSPSFSLSPSFSSCSSSSHSSSSSSAFATPLWRFHGGRRRRLASSGSSGSSLEKGIIEEVSGGEESSTPPACCGLTHRNRRTLSMH</sequence>
<reference evidence="2" key="1">
    <citation type="submission" date="2022-07" db="EMBL/GenBank/DDBJ databases">
        <authorList>
            <person name="Macas J."/>
            <person name="Novak P."/>
            <person name="Neumann P."/>
        </authorList>
    </citation>
    <scope>NUCLEOTIDE SEQUENCE</scope>
</reference>
<feature type="compositionally biased region" description="Basic residues" evidence="1">
    <location>
        <begin position="223"/>
        <end position="232"/>
    </location>
</feature>
<dbReference type="OrthoDB" id="1306302at2759"/>
<feature type="region of interest" description="Disordered" evidence="1">
    <location>
        <begin position="127"/>
        <end position="146"/>
    </location>
</feature>
<feature type="region of interest" description="Disordered" evidence="1">
    <location>
        <begin position="88"/>
        <end position="109"/>
    </location>
</feature>
<evidence type="ECO:0000256" key="1">
    <source>
        <dbReference type="SAM" id="MobiDB-lite"/>
    </source>
</evidence>
<dbReference type="PANTHER" id="PTHR33257:SF4">
    <property type="entry name" value="EXPRESSED PROTEIN"/>
    <property type="match status" value="1"/>
</dbReference>
<feature type="compositionally biased region" description="Low complexity" evidence="1">
    <location>
        <begin position="189"/>
        <end position="213"/>
    </location>
</feature>
<comment type="caution">
    <text evidence="2">The sequence shown here is derived from an EMBL/GenBank/DDBJ whole genome shotgun (WGS) entry which is preliminary data.</text>
</comment>
<dbReference type="EMBL" id="CAMAPE010000004">
    <property type="protein sequence ID" value="CAH9061587.1"/>
    <property type="molecule type" value="Genomic_DNA"/>
</dbReference>
<name>A0A9P0YJM3_CUSEU</name>
<dbReference type="PANTHER" id="PTHR33257">
    <property type="entry name" value="OS05G0165500 PROTEIN"/>
    <property type="match status" value="1"/>
</dbReference>
<dbReference type="AlphaFoldDB" id="A0A9P0YJM3"/>
<accession>A0A9P0YJM3</accession>
<protein>
    <submittedName>
        <fullName evidence="2">Uncharacterized protein</fullName>
    </submittedName>
</protein>